<comment type="caution">
    <text evidence="2">The sequence shown here is derived from an EMBL/GenBank/DDBJ whole genome shotgun (WGS) entry which is preliminary data.</text>
</comment>
<evidence type="ECO:0000313" key="2">
    <source>
        <dbReference type="EMBL" id="KAG2228148.1"/>
    </source>
</evidence>
<reference evidence="2 3" key="1">
    <citation type="submission" date="2020-12" db="EMBL/GenBank/DDBJ databases">
        <title>Metabolic potential, ecology and presence of endohyphal bacteria is reflected in genomic diversity of Mucoromycotina.</title>
        <authorList>
            <person name="Muszewska A."/>
            <person name="Okrasinska A."/>
            <person name="Steczkiewicz K."/>
            <person name="Drgas O."/>
            <person name="Orlowska M."/>
            <person name="Perlinska-Lenart U."/>
            <person name="Aleksandrzak-Piekarczyk T."/>
            <person name="Szatraj K."/>
            <person name="Zielenkiewicz U."/>
            <person name="Pilsyk S."/>
            <person name="Malc E."/>
            <person name="Mieczkowski P."/>
            <person name="Kruszewska J.S."/>
            <person name="Biernat P."/>
            <person name="Pawlowska J."/>
        </authorList>
    </citation>
    <scope>NUCLEOTIDE SEQUENCE [LARGE SCALE GENOMIC DNA]</scope>
    <source>
        <strain evidence="2 3">CBS 142.35</strain>
    </source>
</reference>
<dbReference type="OrthoDB" id="2235387at2759"/>
<evidence type="ECO:0000313" key="3">
    <source>
        <dbReference type="Proteomes" id="UP000646827"/>
    </source>
</evidence>
<dbReference type="AlphaFoldDB" id="A0A8H7SHF0"/>
<organism evidence="2 3">
    <name type="scientific">Circinella minor</name>
    <dbReference type="NCBI Taxonomy" id="1195481"/>
    <lineage>
        <taxon>Eukaryota</taxon>
        <taxon>Fungi</taxon>
        <taxon>Fungi incertae sedis</taxon>
        <taxon>Mucoromycota</taxon>
        <taxon>Mucoromycotina</taxon>
        <taxon>Mucoromycetes</taxon>
        <taxon>Mucorales</taxon>
        <taxon>Lichtheimiaceae</taxon>
        <taxon>Circinella</taxon>
    </lineage>
</organism>
<name>A0A8H7SHF0_9FUNG</name>
<dbReference type="Proteomes" id="UP000646827">
    <property type="component" value="Unassembled WGS sequence"/>
</dbReference>
<proteinExistence type="predicted"/>
<evidence type="ECO:0000256" key="1">
    <source>
        <dbReference type="SAM" id="MobiDB-lite"/>
    </source>
</evidence>
<protein>
    <submittedName>
        <fullName evidence="2">Uncharacterized protein</fullName>
    </submittedName>
</protein>
<feature type="region of interest" description="Disordered" evidence="1">
    <location>
        <begin position="129"/>
        <end position="148"/>
    </location>
</feature>
<sequence>MNFDHVVICNQHTNRQRHHSPSYSNDFTTAFNNNSRGRAIIDSSSYFDEYDHTIESVQLKADLEDYCYGFYNQQQHQHRQQNENSSTACIEQEHQQQRYRHSQHTQQQLERVEKDYYFPEYYDEEEVVEAVVSPEEEEEDDRKSASSMESYNNDALLYLILNVQSYISEMSNSSLMNETDSPLFGLQYKMYTYMKQRASEVGFNVDSLPPPP</sequence>
<gene>
    <name evidence="2" type="ORF">INT45_009194</name>
</gene>
<keyword evidence="3" id="KW-1185">Reference proteome</keyword>
<accession>A0A8H7SHF0</accession>
<feature type="region of interest" description="Disordered" evidence="1">
    <location>
        <begin position="78"/>
        <end position="108"/>
    </location>
</feature>
<feature type="compositionally biased region" description="Acidic residues" evidence="1">
    <location>
        <begin position="129"/>
        <end position="140"/>
    </location>
</feature>
<dbReference type="EMBL" id="JAEPRB010000002">
    <property type="protein sequence ID" value="KAG2228148.1"/>
    <property type="molecule type" value="Genomic_DNA"/>
</dbReference>